<dbReference type="InterPro" id="IPR000392">
    <property type="entry name" value="NifH/frxC"/>
</dbReference>
<keyword evidence="3 8" id="KW-0479">Metal-binding</keyword>
<keyword evidence="7 8" id="KW-0411">Iron-sulfur</keyword>
<sequence>MKIAIYGKGGIGKSTISANLSAALAKAGKKVLQIGCDPKHDSTRLLLGGKRIMTALDYMKNTPVGLQRLDRVLHVGYKGIVCAEAGGPEPGVGCAGRGILSTFALFERLGLDMNTFDVVVYDVLGDVVCGGFAVPLRQGFADTVYVVTSEEFMSIYAANNILKGVKNFDQGGHRLAGLILNSRGTHENRHPVKRFAQNVKLPVKQTVPRSELFRKAEMMEKTVVEAFPDSTEARAFHDLARDVLENHTFYPARFLNEDVLEQLILQDSPPQAQTDAENRVPSKAPGINEKSPEKKFKVKSSDKKSVFLSKSLLTREPLHGCAFSGALATTTQIKDTVTVAHGPRSCTNIACQAILSAGFRLFTRKKILLENQIAPAVISSDMDESVVIYGGKDNLVKTLEQAMEQNPKAVFLVTTCPSGVIGDDPVAAIHEIRQKYPQIPVIAVTSDGNLRGDYMQGVLNACMEGAGALMDKTVTPKSHCVNILAEKNIAFNAESNFNTIADILKEMNIDINCRFVRNTSVEQLKGFLKAPLNLPAYTDYFGRLMADFIDERLGIPTAKQPFPVGFSESVAWVREIADFFHESMAGERVIDTHRRHYETMIKTYGHTLKGRRLMILTYMHNVDWIVEAAFDLGMEVIKVCILNFSQDNLFITRYPERFEVETNYDPAKRDKDLERLKPDLLLGNYTPKNLPYPLHVDIIPMCPDVGFYGGLAFAHRWATLIKAPVTEGWKNDAL</sequence>
<evidence type="ECO:0000256" key="6">
    <source>
        <dbReference type="ARBA" id="ARBA00023004"/>
    </source>
</evidence>
<proteinExistence type="inferred from homology"/>
<dbReference type="CDD" id="cd02040">
    <property type="entry name" value="NifH"/>
    <property type="match status" value="1"/>
</dbReference>
<dbReference type="GO" id="GO:0046872">
    <property type="term" value="F:metal ion binding"/>
    <property type="evidence" value="ECO:0007669"/>
    <property type="project" value="UniProtKB-KW"/>
</dbReference>
<dbReference type="STRING" id="1121400.SAMN02746065_101305"/>
<dbReference type="Gene3D" id="3.40.50.1980">
    <property type="entry name" value="Nitrogenase molybdenum iron protein domain"/>
    <property type="match status" value="1"/>
</dbReference>
<keyword evidence="8" id="KW-0560">Oxidoreductase</keyword>
<dbReference type="GO" id="GO:0005524">
    <property type="term" value="F:ATP binding"/>
    <property type="evidence" value="ECO:0007669"/>
    <property type="project" value="UniProtKB-KW"/>
</dbReference>
<organism evidence="11 12">
    <name type="scientific">Desulfocicer vacuolatum DSM 3385</name>
    <dbReference type="NCBI Taxonomy" id="1121400"/>
    <lineage>
        <taxon>Bacteria</taxon>
        <taxon>Pseudomonadati</taxon>
        <taxon>Thermodesulfobacteriota</taxon>
        <taxon>Desulfobacteria</taxon>
        <taxon>Desulfobacterales</taxon>
        <taxon>Desulfobacteraceae</taxon>
        <taxon>Desulfocicer</taxon>
    </lineage>
</organism>
<dbReference type="Pfam" id="PF00142">
    <property type="entry name" value="Fer4_NifH"/>
    <property type="match status" value="1"/>
</dbReference>
<reference evidence="11 12" key="1">
    <citation type="submission" date="2017-04" db="EMBL/GenBank/DDBJ databases">
        <authorList>
            <person name="Afonso C.L."/>
            <person name="Miller P.J."/>
            <person name="Scott M.A."/>
            <person name="Spackman E."/>
            <person name="Goraichik I."/>
            <person name="Dimitrov K.M."/>
            <person name="Suarez D.L."/>
            <person name="Swayne D.E."/>
        </authorList>
    </citation>
    <scope>NUCLEOTIDE SEQUENCE [LARGE SCALE GENOMIC DNA]</scope>
    <source>
        <strain evidence="11 12">DSM 3385</strain>
    </source>
</reference>
<dbReference type="Proteomes" id="UP000192418">
    <property type="component" value="Unassembled WGS sequence"/>
</dbReference>
<dbReference type="SUPFAM" id="SSF52540">
    <property type="entry name" value="P-loop containing nucleoside triphosphate hydrolases"/>
    <property type="match status" value="1"/>
</dbReference>
<evidence type="ECO:0000256" key="7">
    <source>
        <dbReference type="ARBA" id="ARBA00023014"/>
    </source>
</evidence>
<feature type="domain" description="Nitrogenase/oxidoreductase component 1" evidence="10">
    <location>
        <begin position="321"/>
        <end position="721"/>
    </location>
</feature>
<dbReference type="PANTHER" id="PTHR42864">
    <property type="entry name" value="LIGHT-INDEPENDENT PROTOCHLOROPHYLLIDE REDUCTASE IRON-SULFUR ATP-BINDING PROTEIN"/>
    <property type="match status" value="1"/>
</dbReference>
<dbReference type="InterPro" id="IPR027417">
    <property type="entry name" value="P-loop_NTPase"/>
</dbReference>
<comment type="cofactor">
    <cofactor evidence="1">
        <name>[4Fe-4S] cluster</name>
        <dbReference type="ChEBI" id="CHEBI:49883"/>
    </cofactor>
</comment>
<dbReference type="PRINTS" id="PR00091">
    <property type="entry name" value="NITROGNASEII"/>
</dbReference>
<dbReference type="InterPro" id="IPR000510">
    <property type="entry name" value="Nase/OxRdtase_comp1"/>
</dbReference>
<dbReference type="EMBL" id="FWXY01000001">
    <property type="protein sequence ID" value="SMC38980.1"/>
    <property type="molecule type" value="Genomic_DNA"/>
</dbReference>
<dbReference type="PANTHER" id="PTHR42864:SF2">
    <property type="entry name" value="LIGHT-INDEPENDENT PROTOCHLOROPHYLLIDE REDUCTASE IRON-SULFUR ATP-BINDING PROTEIN"/>
    <property type="match status" value="1"/>
</dbReference>
<dbReference type="RefSeq" id="WP_084066601.1">
    <property type="nucleotide sequence ID" value="NZ_FWXY01000001.1"/>
</dbReference>
<evidence type="ECO:0000256" key="3">
    <source>
        <dbReference type="ARBA" id="ARBA00022723"/>
    </source>
</evidence>
<evidence type="ECO:0000259" key="10">
    <source>
        <dbReference type="Pfam" id="PF00148"/>
    </source>
</evidence>
<gene>
    <name evidence="11" type="ORF">SAMN02746065_101305</name>
</gene>
<dbReference type="PROSITE" id="PS51026">
    <property type="entry name" value="NIFH_FRXC_3"/>
    <property type="match status" value="1"/>
</dbReference>
<keyword evidence="12" id="KW-1185">Reference proteome</keyword>
<keyword evidence="8" id="KW-0004">4Fe-4S</keyword>
<keyword evidence="4 8" id="KW-0547">Nucleotide-binding</keyword>
<dbReference type="PROSITE" id="PS00746">
    <property type="entry name" value="NIFH_FRXC_1"/>
    <property type="match status" value="1"/>
</dbReference>
<evidence type="ECO:0000256" key="1">
    <source>
        <dbReference type="ARBA" id="ARBA00001966"/>
    </source>
</evidence>
<protein>
    <submittedName>
        <fullName evidence="11">Nitrogenase iron protein</fullName>
    </submittedName>
</protein>
<evidence type="ECO:0000256" key="5">
    <source>
        <dbReference type="ARBA" id="ARBA00022840"/>
    </source>
</evidence>
<dbReference type="Gene3D" id="3.40.50.300">
    <property type="entry name" value="P-loop containing nucleotide triphosphate hydrolases"/>
    <property type="match status" value="1"/>
</dbReference>
<evidence type="ECO:0000256" key="2">
    <source>
        <dbReference type="ARBA" id="ARBA00005504"/>
    </source>
</evidence>
<dbReference type="PROSITE" id="PS00692">
    <property type="entry name" value="NIFH_FRXC_2"/>
    <property type="match status" value="1"/>
</dbReference>
<name>A0A1W1YRZ5_9BACT</name>
<feature type="region of interest" description="Disordered" evidence="9">
    <location>
        <begin position="269"/>
        <end position="295"/>
    </location>
</feature>
<evidence type="ECO:0000313" key="12">
    <source>
        <dbReference type="Proteomes" id="UP000192418"/>
    </source>
</evidence>
<comment type="similarity">
    <text evidence="2 8">Belongs to the NifH/BchL/ChlL family.</text>
</comment>
<evidence type="ECO:0000256" key="8">
    <source>
        <dbReference type="RuleBase" id="RU003688"/>
    </source>
</evidence>
<dbReference type="SUPFAM" id="SSF53807">
    <property type="entry name" value="Helical backbone' metal receptor"/>
    <property type="match status" value="1"/>
</dbReference>
<dbReference type="GO" id="GO:0016491">
    <property type="term" value="F:oxidoreductase activity"/>
    <property type="evidence" value="ECO:0007669"/>
    <property type="project" value="UniProtKB-KW"/>
</dbReference>
<evidence type="ECO:0000313" key="11">
    <source>
        <dbReference type="EMBL" id="SMC38980.1"/>
    </source>
</evidence>
<accession>A0A1W1YRZ5</accession>
<evidence type="ECO:0000256" key="9">
    <source>
        <dbReference type="SAM" id="MobiDB-lite"/>
    </source>
</evidence>
<dbReference type="Pfam" id="PF00148">
    <property type="entry name" value="Oxidored_nitro"/>
    <property type="match status" value="1"/>
</dbReference>
<dbReference type="Gene3D" id="3.40.50.12380">
    <property type="entry name" value="Nitrogenase MoFe cofactor biosynthesis protein NifE, C-terminal"/>
    <property type="match status" value="1"/>
</dbReference>
<keyword evidence="5 8" id="KW-0067">ATP-binding</keyword>
<keyword evidence="6 8" id="KW-0408">Iron</keyword>
<evidence type="ECO:0000256" key="4">
    <source>
        <dbReference type="ARBA" id="ARBA00022741"/>
    </source>
</evidence>
<dbReference type="InterPro" id="IPR030655">
    <property type="entry name" value="NifH/chlL_CS"/>
</dbReference>
<dbReference type="AlphaFoldDB" id="A0A1W1YRZ5"/>
<dbReference type="GO" id="GO:0051539">
    <property type="term" value="F:4 iron, 4 sulfur cluster binding"/>
    <property type="evidence" value="ECO:0007669"/>
    <property type="project" value="UniProtKB-KW"/>
</dbReference>
<dbReference type="OrthoDB" id="9778641at2"/>